<proteinExistence type="predicted"/>
<gene>
    <name evidence="1" type="ORF">PDIGIT_LOCUS9582</name>
</gene>
<keyword evidence="2" id="KW-1185">Reference proteome</keyword>
<name>A0A9W4UIB0_9PLEO</name>
<evidence type="ECO:0000313" key="1">
    <source>
        <dbReference type="EMBL" id="CAI6336480.1"/>
    </source>
</evidence>
<comment type="caution">
    <text evidence="1">The sequence shown here is derived from an EMBL/GenBank/DDBJ whole genome shotgun (WGS) entry which is preliminary data.</text>
</comment>
<reference evidence="1" key="1">
    <citation type="submission" date="2023-01" db="EMBL/GenBank/DDBJ databases">
        <authorList>
            <person name="Van Ghelder C."/>
            <person name="Rancurel C."/>
        </authorList>
    </citation>
    <scope>NUCLEOTIDE SEQUENCE</scope>
    <source>
        <strain evidence="1">CNCM I-4278</strain>
    </source>
</reference>
<dbReference type="AlphaFoldDB" id="A0A9W4UIB0"/>
<dbReference type="Proteomes" id="UP001152607">
    <property type="component" value="Unassembled WGS sequence"/>
</dbReference>
<evidence type="ECO:0000313" key="2">
    <source>
        <dbReference type="Proteomes" id="UP001152607"/>
    </source>
</evidence>
<sequence length="136" mass="14977">MFQFIRTILQFYPISLPGEGMRPRIRVVTIPLHSDHSFELSGRCISSLIFLPNSSILGFRTSRTSLVKSDLWFLLSRARKDDSHAHRSAGTKSVPPTCTFTSTLVSGHGKTCVCAGTHDKCISSLSSSLCGLSWMT</sequence>
<organism evidence="1 2">
    <name type="scientific">Periconia digitata</name>
    <dbReference type="NCBI Taxonomy" id="1303443"/>
    <lineage>
        <taxon>Eukaryota</taxon>
        <taxon>Fungi</taxon>
        <taxon>Dikarya</taxon>
        <taxon>Ascomycota</taxon>
        <taxon>Pezizomycotina</taxon>
        <taxon>Dothideomycetes</taxon>
        <taxon>Pleosporomycetidae</taxon>
        <taxon>Pleosporales</taxon>
        <taxon>Massarineae</taxon>
        <taxon>Periconiaceae</taxon>
        <taxon>Periconia</taxon>
    </lineage>
</organism>
<protein>
    <submittedName>
        <fullName evidence="1">Uncharacterized protein</fullName>
    </submittedName>
</protein>
<accession>A0A9W4UIB0</accession>
<dbReference type="EMBL" id="CAOQHR010000006">
    <property type="protein sequence ID" value="CAI6336480.1"/>
    <property type="molecule type" value="Genomic_DNA"/>
</dbReference>